<feature type="coiled-coil region" evidence="1">
    <location>
        <begin position="409"/>
        <end position="450"/>
    </location>
</feature>
<feature type="coiled-coil region" evidence="1">
    <location>
        <begin position="104"/>
        <end position="201"/>
    </location>
</feature>
<evidence type="ECO:0000313" key="3">
    <source>
        <dbReference type="EMBL" id="CAI2196184.1"/>
    </source>
</evidence>
<evidence type="ECO:0000256" key="2">
    <source>
        <dbReference type="SAM" id="MobiDB-lite"/>
    </source>
</evidence>
<proteinExistence type="predicted"/>
<dbReference type="PANTHER" id="PTHR23159:SF31">
    <property type="entry name" value="CENTROSOME-ASSOCIATED PROTEIN CEP250 ISOFORM X1"/>
    <property type="match status" value="1"/>
</dbReference>
<accession>A0A9W4X5C7</accession>
<dbReference type="Proteomes" id="UP001153678">
    <property type="component" value="Unassembled WGS sequence"/>
</dbReference>
<evidence type="ECO:0000256" key="1">
    <source>
        <dbReference type="SAM" id="Coils"/>
    </source>
</evidence>
<feature type="non-terminal residue" evidence="3">
    <location>
        <position position="464"/>
    </location>
</feature>
<keyword evidence="1" id="KW-0175">Coiled coil</keyword>
<dbReference type="PANTHER" id="PTHR23159">
    <property type="entry name" value="CENTROSOMAL PROTEIN 2"/>
    <property type="match status" value="1"/>
</dbReference>
<feature type="compositionally biased region" description="Basic and acidic residues" evidence="2">
    <location>
        <begin position="30"/>
        <end position="49"/>
    </location>
</feature>
<protein>
    <submittedName>
        <fullName evidence="3">3696_t:CDS:1</fullName>
    </submittedName>
</protein>
<feature type="region of interest" description="Disordered" evidence="2">
    <location>
        <begin position="1"/>
        <end position="49"/>
    </location>
</feature>
<reference evidence="3" key="1">
    <citation type="submission" date="2022-08" db="EMBL/GenBank/DDBJ databases">
        <authorList>
            <person name="Kallberg Y."/>
            <person name="Tangrot J."/>
            <person name="Rosling A."/>
        </authorList>
    </citation>
    <scope>NUCLEOTIDE SEQUENCE</scope>
    <source>
        <strain evidence="3">Wild A</strain>
    </source>
</reference>
<organism evidence="3 4">
    <name type="scientific">Funneliformis geosporum</name>
    <dbReference type="NCBI Taxonomy" id="1117311"/>
    <lineage>
        <taxon>Eukaryota</taxon>
        <taxon>Fungi</taxon>
        <taxon>Fungi incertae sedis</taxon>
        <taxon>Mucoromycota</taxon>
        <taxon>Glomeromycotina</taxon>
        <taxon>Glomeromycetes</taxon>
        <taxon>Glomerales</taxon>
        <taxon>Glomeraceae</taxon>
        <taxon>Funneliformis</taxon>
    </lineage>
</organism>
<sequence length="464" mass="53662">LLNERKQAESKKVDQAKKEAEDEINQKNSKIAEEQNRANKLEKSLEEEKKLRQDQATELVGLAEELEALRTTKDDELAIRELKIKSDAELLGASEAAIIEAEKKDEIQERLIKAENQLSELKLTNQDLTSDKQASVAKIEELTSQIAILTAELGTNEERNEEAREQIDKLNNNLTTEKENAQKLAKQIQQLTEQRNIFQHRYQGQRDQLTITEQELATITKNHANCPTPTEIEQAQKDLQQIQQQLIQEQTTHTQTIQKLRQAEAENSDYEEQNIYFQEQAEVLNSNLTNEKSAKEKHLKNYRIALLRLATQKRKAKKQSQQDHDNYQQLIKGCHETTHTNFDTYENYLSNILKVTDLSNLPLPPTDLTTLINFYLNPPTHTCPPCSLPHLPEPHVCPLNQINCSHTDYEQIKTERDDLNAKLNQSQQDYQKLQKELNQQEQEIINLRELLKQPPTIISKDNEE</sequence>
<keyword evidence="4" id="KW-1185">Reference proteome</keyword>
<feature type="compositionally biased region" description="Basic and acidic residues" evidence="2">
    <location>
        <begin position="1"/>
        <end position="20"/>
    </location>
</feature>
<dbReference type="EMBL" id="CAMKVN010013800">
    <property type="protein sequence ID" value="CAI2196184.1"/>
    <property type="molecule type" value="Genomic_DNA"/>
</dbReference>
<feature type="coiled-coil region" evidence="1">
    <location>
        <begin position="232"/>
        <end position="319"/>
    </location>
</feature>
<comment type="caution">
    <text evidence="3">The sequence shown here is derived from an EMBL/GenBank/DDBJ whole genome shotgun (WGS) entry which is preliminary data.</text>
</comment>
<name>A0A9W4X5C7_9GLOM</name>
<evidence type="ECO:0000313" key="4">
    <source>
        <dbReference type="Proteomes" id="UP001153678"/>
    </source>
</evidence>
<dbReference type="AlphaFoldDB" id="A0A9W4X5C7"/>
<gene>
    <name evidence="3" type="ORF">FWILDA_LOCUS17451</name>
</gene>